<organism evidence="2">
    <name type="scientific">Graphocephala atropunctata</name>
    <dbReference type="NCBI Taxonomy" id="36148"/>
    <lineage>
        <taxon>Eukaryota</taxon>
        <taxon>Metazoa</taxon>
        <taxon>Ecdysozoa</taxon>
        <taxon>Arthropoda</taxon>
        <taxon>Hexapoda</taxon>
        <taxon>Insecta</taxon>
        <taxon>Pterygota</taxon>
        <taxon>Neoptera</taxon>
        <taxon>Paraneoptera</taxon>
        <taxon>Hemiptera</taxon>
        <taxon>Auchenorrhyncha</taxon>
        <taxon>Membracoidea</taxon>
        <taxon>Cicadellidae</taxon>
        <taxon>Cicadellinae</taxon>
        <taxon>Cicadellini</taxon>
        <taxon>Graphocephala</taxon>
    </lineage>
</organism>
<sequence length="171" mass="19720">METPLRSAASCEVRSVIRFLTAKNETAVEIHRQLCQVYGEHVMSVQMVRRWRAMFLEGRENVHDDERNGRPAHSRQPDVINAVRAVIDNDKRVTLDEIMDKLPSSFEVSRSSVHNIMTEDLQLAKVCARWVPRLLSDAHKQQRMAAAQSFLRLFDDEDENLFSRIVTGDET</sequence>
<dbReference type="InterPro" id="IPR036397">
    <property type="entry name" value="RNaseH_sf"/>
</dbReference>
<evidence type="ECO:0000259" key="1">
    <source>
        <dbReference type="Pfam" id="PF17906"/>
    </source>
</evidence>
<proteinExistence type="predicted"/>
<dbReference type="Pfam" id="PF17906">
    <property type="entry name" value="HTH_48"/>
    <property type="match status" value="1"/>
</dbReference>
<reference evidence="2" key="1">
    <citation type="submission" date="2015-11" db="EMBL/GenBank/DDBJ databases">
        <title>De novo transcriptome assembly of four potential Pierce s Disease insect vectors from Arizona vineyards.</title>
        <authorList>
            <person name="Tassone E.E."/>
        </authorList>
    </citation>
    <scope>NUCLEOTIDE SEQUENCE</scope>
</reference>
<dbReference type="AlphaFoldDB" id="A0A1B6MF17"/>
<dbReference type="Gene3D" id="1.10.10.1450">
    <property type="match status" value="1"/>
</dbReference>
<dbReference type="EMBL" id="GEBQ01005488">
    <property type="protein sequence ID" value="JAT34489.1"/>
    <property type="molecule type" value="Transcribed_RNA"/>
</dbReference>
<accession>A0A1B6MF17</accession>
<name>A0A1B6MF17_9HEMI</name>
<evidence type="ECO:0000313" key="2">
    <source>
        <dbReference type="EMBL" id="JAT34489.1"/>
    </source>
</evidence>
<feature type="non-terminal residue" evidence="2">
    <location>
        <position position="171"/>
    </location>
</feature>
<dbReference type="InterPro" id="IPR041426">
    <property type="entry name" value="Mos1_HTH"/>
</dbReference>
<dbReference type="GO" id="GO:0003676">
    <property type="term" value="F:nucleic acid binding"/>
    <property type="evidence" value="ECO:0007669"/>
    <property type="project" value="InterPro"/>
</dbReference>
<protein>
    <recommendedName>
        <fullName evidence="1">Mos1 transposase HTH domain-containing protein</fullName>
    </recommendedName>
</protein>
<gene>
    <name evidence="2" type="ORF">g.45963</name>
</gene>
<feature type="domain" description="Mos1 transposase HTH" evidence="1">
    <location>
        <begin position="13"/>
        <end position="55"/>
    </location>
</feature>
<dbReference type="InterPro" id="IPR052709">
    <property type="entry name" value="Transposase-MT_Hybrid"/>
</dbReference>
<dbReference type="PANTHER" id="PTHR46060">
    <property type="entry name" value="MARINER MOS1 TRANSPOSASE-LIKE PROTEIN"/>
    <property type="match status" value="1"/>
</dbReference>
<dbReference type="PANTHER" id="PTHR46060:SF1">
    <property type="entry name" value="MARINER MOS1 TRANSPOSASE-LIKE PROTEIN"/>
    <property type="match status" value="1"/>
</dbReference>
<dbReference type="Gene3D" id="3.30.420.10">
    <property type="entry name" value="Ribonuclease H-like superfamily/Ribonuclease H"/>
    <property type="match status" value="1"/>
</dbReference>